<feature type="signal peptide" evidence="2">
    <location>
        <begin position="1"/>
        <end position="26"/>
    </location>
</feature>
<dbReference type="AlphaFoldDB" id="A0A4R3MD66"/>
<proteinExistence type="inferred from homology"/>
<dbReference type="PIRSF" id="PIRSF017082">
    <property type="entry name" value="YflP"/>
    <property type="match status" value="1"/>
</dbReference>
<dbReference type="EMBL" id="SMAJ01000001">
    <property type="protein sequence ID" value="TCT10843.1"/>
    <property type="molecule type" value="Genomic_DNA"/>
</dbReference>
<protein>
    <submittedName>
        <fullName evidence="3">Tripartite-type tricarboxylate transporter receptor subunit TctC</fullName>
    </submittedName>
</protein>
<dbReference type="PANTHER" id="PTHR42928:SF5">
    <property type="entry name" value="BLR1237 PROTEIN"/>
    <property type="match status" value="1"/>
</dbReference>
<evidence type="ECO:0000256" key="2">
    <source>
        <dbReference type="SAM" id="SignalP"/>
    </source>
</evidence>
<keyword evidence="2" id="KW-0732">Signal</keyword>
<evidence type="ECO:0000256" key="1">
    <source>
        <dbReference type="ARBA" id="ARBA00006987"/>
    </source>
</evidence>
<dbReference type="Gene3D" id="3.40.190.10">
    <property type="entry name" value="Periplasmic binding protein-like II"/>
    <property type="match status" value="1"/>
</dbReference>
<sequence>MSLQRWLTVLGTLCMLAAPATGMAQATWPSKPVRLIVGYAPGGGTDVAARIFATQLSQQLGQAVVVENRPGATGRIGTNLVARSTPDGYTLLFGTSAELTIAPVTSAVMTYDPLKDLEPISQVGWLPNMLVASSSFPPNTLTELIAYAKAHPGKINYGSGGQYSQPHLIGLRFNLAADINTVHVPYKGSGPMISDLIAGQIQYSFSSPQPMVDLIKSGKLKAISVLSPDRLATMPTVPTMAQAGLPGFVDSNWVGLLAPHGTPHEVVARLHAATVAALKSTQLQKAFGNLYILPIGGSPDELLRFMKAEIGKYRELAAAIGLKPE</sequence>
<dbReference type="Gene3D" id="3.40.190.150">
    <property type="entry name" value="Bordetella uptake gene, domain 1"/>
    <property type="match status" value="1"/>
</dbReference>
<dbReference type="SUPFAM" id="SSF53850">
    <property type="entry name" value="Periplasmic binding protein-like II"/>
    <property type="match status" value="1"/>
</dbReference>
<comment type="similarity">
    <text evidence="1">Belongs to the UPF0065 (bug) family.</text>
</comment>
<gene>
    <name evidence="3" type="ORF">EDC26_10163</name>
</gene>
<dbReference type="RefSeq" id="WP_243700729.1">
    <property type="nucleotide sequence ID" value="NZ_SMAJ01000001.1"/>
</dbReference>
<comment type="caution">
    <text evidence="3">The sequence shown here is derived from an EMBL/GenBank/DDBJ whole genome shotgun (WGS) entry which is preliminary data.</text>
</comment>
<accession>A0A4R3MD66</accession>
<dbReference type="Proteomes" id="UP000295525">
    <property type="component" value="Unassembled WGS sequence"/>
</dbReference>
<dbReference type="Pfam" id="PF03401">
    <property type="entry name" value="TctC"/>
    <property type="match status" value="1"/>
</dbReference>
<dbReference type="CDD" id="cd07012">
    <property type="entry name" value="PBP2_Bug_TTT"/>
    <property type="match status" value="1"/>
</dbReference>
<name>A0A4R3MD66_9BURK</name>
<dbReference type="InterPro" id="IPR005064">
    <property type="entry name" value="BUG"/>
</dbReference>
<evidence type="ECO:0000313" key="3">
    <source>
        <dbReference type="EMBL" id="TCT10843.1"/>
    </source>
</evidence>
<feature type="chain" id="PRO_5020691893" evidence="2">
    <location>
        <begin position="27"/>
        <end position="325"/>
    </location>
</feature>
<keyword evidence="4" id="KW-1185">Reference proteome</keyword>
<organism evidence="3 4">
    <name type="scientific">Paralcaligenes ureilyticus</name>
    <dbReference type="NCBI Taxonomy" id="627131"/>
    <lineage>
        <taxon>Bacteria</taxon>
        <taxon>Pseudomonadati</taxon>
        <taxon>Pseudomonadota</taxon>
        <taxon>Betaproteobacteria</taxon>
        <taxon>Burkholderiales</taxon>
        <taxon>Alcaligenaceae</taxon>
        <taxon>Paralcaligenes</taxon>
    </lineage>
</organism>
<evidence type="ECO:0000313" key="4">
    <source>
        <dbReference type="Proteomes" id="UP000295525"/>
    </source>
</evidence>
<dbReference type="InterPro" id="IPR042100">
    <property type="entry name" value="Bug_dom1"/>
</dbReference>
<keyword evidence="3" id="KW-0675">Receptor</keyword>
<reference evidence="3 4" key="1">
    <citation type="submission" date="2019-03" db="EMBL/GenBank/DDBJ databases">
        <title>Genomic Encyclopedia of Type Strains, Phase IV (KMG-IV): sequencing the most valuable type-strain genomes for metagenomic binning, comparative biology and taxonomic classification.</title>
        <authorList>
            <person name="Goeker M."/>
        </authorList>
    </citation>
    <scope>NUCLEOTIDE SEQUENCE [LARGE SCALE GENOMIC DNA]</scope>
    <source>
        <strain evidence="3 4">DSM 24591</strain>
    </source>
</reference>
<dbReference type="PANTHER" id="PTHR42928">
    <property type="entry name" value="TRICARBOXYLATE-BINDING PROTEIN"/>
    <property type="match status" value="1"/>
</dbReference>